<name>A0A2S5BEV0_9BASI</name>
<dbReference type="InterPro" id="IPR045810">
    <property type="entry name" value="eIF3h_C"/>
</dbReference>
<dbReference type="GO" id="GO:0005852">
    <property type="term" value="C:eukaryotic translation initiation factor 3 complex"/>
    <property type="evidence" value="ECO:0007669"/>
    <property type="project" value="InterPro"/>
</dbReference>
<keyword evidence="11" id="KW-0413">Isomerase</keyword>
<keyword evidence="7" id="KW-0249">Electron transport</keyword>
<protein>
    <submittedName>
        <fullName evidence="11">Putative Proline racemase</fullName>
        <ecNumber evidence="11">5.1.1.4</ecNumber>
    </submittedName>
</protein>
<evidence type="ECO:0000256" key="8">
    <source>
        <dbReference type="ARBA" id="ARBA00023004"/>
    </source>
</evidence>
<dbReference type="InterPro" id="IPR002327">
    <property type="entry name" value="Cyt_c_1A/1B"/>
</dbReference>
<dbReference type="InterPro" id="IPR009056">
    <property type="entry name" value="Cyt_c-like_dom"/>
</dbReference>
<dbReference type="GO" id="GO:0018112">
    <property type="term" value="F:proline racemase activity"/>
    <property type="evidence" value="ECO:0007669"/>
    <property type="project" value="UniProtKB-EC"/>
</dbReference>
<evidence type="ECO:0000256" key="5">
    <source>
        <dbReference type="ARBA" id="ARBA00022660"/>
    </source>
</evidence>
<dbReference type="SUPFAM" id="SSF46626">
    <property type="entry name" value="Cytochrome c"/>
    <property type="match status" value="1"/>
</dbReference>
<dbReference type="CDD" id="cd08065">
    <property type="entry name" value="MPN_eIF3h"/>
    <property type="match status" value="1"/>
</dbReference>
<evidence type="ECO:0000256" key="7">
    <source>
        <dbReference type="ARBA" id="ARBA00022982"/>
    </source>
</evidence>
<gene>
    <name evidence="11" type="ORF">BMF94_1666</name>
</gene>
<accession>A0A2S5BEV0</accession>
<evidence type="ECO:0000256" key="9">
    <source>
        <dbReference type="PROSITE-ProRule" id="PRU00433"/>
    </source>
</evidence>
<feature type="domain" description="Cytochrome c" evidence="10">
    <location>
        <begin position="427"/>
        <end position="528"/>
    </location>
</feature>
<dbReference type="InterPro" id="IPR027524">
    <property type="entry name" value="eIF3h"/>
</dbReference>
<evidence type="ECO:0000256" key="4">
    <source>
        <dbReference type="ARBA" id="ARBA00022617"/>
    </source>
</evidence>
<evidence type="ECO:0000256" key="6">
    <source>
        <dbReference type="ARBA" id="ARBA00022723"/>
    </source>
</evidence>
<keyword evidence="8 9" id="KW-0408">Iron</keyword>
<dbReference type="PROSITE" id="PS51007">
    <property type="entry name" value="CYTC"/>
    <property type="match status" value="1"/>
</dbReference>
<dbReference type="GO" id="GO:0005758">
    <property type="term" value="C:mitochondrial intermembrane space"/>
    <property type="evidence" value="ECO:0007669"/>
    <property type="project" value="UniProtKB-SubCell"/>
</dbReference>
<dbReference type="Gene3D" id="1.10.760.10">
    <property type="entry name" value="Cytochrome c-like domain"/>
    <property type="match status" value="1"/>
</dbReference>
<dbReference type="Pfam" id="PF19445">
    <property type="entry name" value="eIF3h_C"/>
    <property type="match status" value="1"/>
</dbReference>
<dbReference type="GO" id="GO:0046872">
    <property type="term" value="F:metal ion binding"/>
    <property type="evidence" value="ECO:0007669"/>
    <property type="project" value="UniProtKB-KW"/>
</dbReference>
<evidence type="ECO:0000313" key="12">
    <source>
        <dbReference type="Proteomes" id="UP000237144"/>
    </source>
</evidence>
<keyword evidence="3" id="KW-0813">Transport</keyword>
<organism evidence="11 12">
    <name type="scientific">Rhodotorula taiwanensis</name>
    <dbReference type="NCBI Taxonomy" id="741276"/>
    <lineage>
        <taxon>Eukaryota</taxon>
        <taxon>Fungi</taxon>
        <taxon>Dikarya</taxon>
        <taxon>Basidiomycota</taxon>
        <taxon>Pucciniomycotina</taxon>
        <taxon>Microbotryomycetes</taxon>
        <taxon>Sporidiobolales</taxon>
        <taxon>Sporidiobolaceae</taxon>
        <taxon>Rhodotorula</taxon>
    </lineage>
</organism>
<evidence type="ECO:0000256" key="2">
    <source>
        <dbReference type="ARBA" id="ARBA00006488"/>
    </source>
</evidence>
<reference evidence="11 12" key="1">
    <citation type="journal article" date="2018" name="Front. Microbiol.">
        <title>Prospects for Fungal Bioremediation of Acidic Radioactive Waste Sites: Characterization and Genome Sequence of Rhodotorula taiwanensis MD1149.</title>
        <authorList>
            <person name="Tkavc R."/>
            <person name="Matrosova V.Y."/>
            <person name="Grichenko O.E."/>
            <person name="Gostincar C."/>
            <person name="Volpe R.P."/>
            <person name="Klimenkova P."/>
            <person name="Gaidamakova E.K."/>
            <person name="Zhou C.E."/>
            <person name="Stewart B.J."/>
            <person name="Lyman M.G."/>
            <person name="Malfatti S.A."/>
            <person name="Rubinfeld B."/>
            <person name="Courtot M."/>
            <person name="Singh J."/>
            <person name="Dalgard C.L."/>
            <person name="Hamilton T."/>
            <person name="Frey K.G."/>
            <person name="Gunde-Cimerman N."/>
            <person name="Dugan L."/>
            <person name="Daly M.J."/>
        </authorList>
    </citation>
    <scope>NUCLEOTIDE SEQUENCE [LARGE SCALE GENOMIC DNA]</scope>
    <source>
        <strain evidence="11 12">MD1149</strain>
    </source>
</reference>
<keyword evidence="12" id="KW-1185">Reference proteome</keyword>
<dbReference type="PRINTS" id="PR00604">
    <property type="entry name" value="CYTCHRMECIAB"/>
</dbReference>
<dbReference type="InterPro" id="IPR036909">
    <property type="entry name" value="Cyt_c-like_dom_sf"/>
</dbReference>
<dbReference type="GO" id="GO:0009055">
    <property type="term" value="F:electron transfer activity"/>
    <property type="evidence" value="ECO:0007669"/>
    <property type="project" value="InterPro"/>
</dbReference>
<dbReference type="EMBL" id="PJQD01000018">
    <property type="protein sequence ID" value="POY75295.1"/>
    <property type="molecule type" value="Genomic_DNA"/>
</dbReference>
<keyword evidence="4 9" id="KW-0349">Heme</keyword>
<dbReference type="STRING" id="741276.A0A2S5BEV0"/>
<dbReference type="GO" id="GO:0020037">
    <property type="term" value="F:heme binding"/>
    <property type="evidence" value="ECO:0007669"/>
    <property type="project" value="InterPro"/>
</dbReference>
<dbReference type="OrthoDB" id="10265695at2759"/>
<proteinExistence type="inferred from homology"/>
<keyword evidence="5" id="KW-0679">Respiratory chain</keyword>
<dbReference type="Pfam" id="PF00034">
    <property type="entry name" value="Cytochrom_C"/>
    <property type="match status" value="1"/>
</dbReference>
<evidence type="ECO:0000256" key="1">
    <source>
        <dbReference type="ARBA" id="ARBA00004569"/>
    </source>
</evidence>
<comment type="similarity">
    <text evidence="2">Belongs to the cytochrome c family.</text>
</comment>
<dbReference type="PANTHER" id="PTHR11961">
    <property type="entry name" value="CYTOCHROME C"/>
    <property type="match status" value="1"/>
</dbReference>
<comment type="subcellular location">
    <subcellularLocation>
        <location evidence="1">Mitochondrion intermembrane space</location>
    </subcellularLocation>
</comment>
<evidence type="ECO:0000256" key="3">
    <source>
        <dbReference type="ARBA" id="ARBA00022448"/>
    </source>
</evidence>
<sequence length="529" mass="55434">MSANKTLASIAAPAPQVEEQVVEPKQLQSAQQKLRFDKGLAETRVHRALMKIIKHSREAHTVNPAPPNTSNATVTFTPAVGQLFGLDAKNTLEVSNAFALPAGTFSGPPTEAKDESKGVKAAAKYTASLVNRLTDVNADASVVGFYTSTNNGQVLATGGFVEALVGAQLSGGGVGSGAKAQPVARPGMGAAKPATHLASGDANKSGKGIALVYDVASATQGAVALKAYRLSQNFVDAYRAGKFDTASLIENKLIHSGILEEVPVVVHSSALLTAFLSTLTAPTSTGPSSSLSTPSFSPLSLPTPSASAHIQSAAVPAPLTQPLQHLLSALETHQAHLSTLQFQSRQLARERTRLEAIHPNVAKRRQENEQRAKDGLPPLPLTDEEVRAGLKEPSRLETMCAVAAVEGAAKSLAEATGTGIVLGFAAGNASKGAGLFKTRCAQCHTVENGGANKVGPNLHGLFGRQSGSVESFSYTEANKKAAVHWDENTLFDYLENPKKYIPGTKMAFAGLKKEKDRNDLITWLKEATA</sequence>
<evidence type="ECO:0000259" key="10">
    <source>
        <dbReference type="PROSITE" id="PS51007"/>
    </source>
</evidence>
<dbReference type="GO" id="GO:0003743">
    <property type="term" value="F:translation initiation factor activity"/>
    <property type="evidence" value="ECO:0007669"/>
    <property type="project" value="InterPro"/>
</dbReference>
<keyword evidence="6 9" id="KW-0479">Metal-binding</keyword>
<evidence type="ECO:0000313" key="11">
    <source>
        <dbReference type="EMBL" id="POY75295.1"/>
    </source>
</evidence>
<dbReference type="FunFam" id="1.10.760.10:FF:000001">
    <property type="entry name" value="Cytochrome c iso-1"/>
    <property type="match status" value="1"/>
</dbReference>
<dbReference type="AlphaFoldDB" id="A0A2S5BEV0"/>
<dbReference type="Proteomes" id="UP000237144">
    <property type="component" value="Unassembled WGS sequence"/>
</dbReference>
<dbReference type="EC" id="5.1.1.4" evidence="11"/>
<comment type="caution">
    <text evidence="11">The sequence shown here is derived from an EMBL/GenBank/DDBJ whole genome shotgun (WGS) entry which is preliminary data.</text>
</comment>
<dbReference type="Gene3D" id="3.40.140.10">
    <property type="entry name" value="Cytidine Deaminase, domain 2"/>
    <property type="match status" value="1"/>
</dbReference>